<sequence>IISYFSFPFVHFHLTTYNINPSISFPGRRALSGSLVVYGRKAFGRRVLVGERSKKYGLYWGSHTTGSISVDGVILCRQHNSPSSDPITILVCGKQLYLTFYGN</sequence>
<evidence type="ECO:0000313" key="1">
    <source>
        <dbReference type="EMBL" id="MDO1451659.1"/>
    </source>
</evidence>
<dbReference type="RefSeq" id="WP_302042456.1">
    <property type="nucleotide sequence ID" value="NZ_JAUKPO010000077.1"/>
</dbReference>
<keyword evidence="2" id="KW-1185">Reference proteome</keyword>
<comment type="caution">
    <text evidence="1">The sequence shown here is derived from an EMBL/GenBank/DDBJ whole genome shotgun (WGS) entry which is preliminary data.</text>
</comment>
<proteinExistence type="predicted"/>
<dbReference type="EMBL" id="JAUKPO010000077">
    <property type="protein sequence ID" value="MDO1451659.1"/>
    <property type="molecule type" value="Genomic_DNA"/>
</dbReference>
<evidence type="ECO:0000313" key="2">
    <source>
        <dbReference type="Proteomes" id="UP001168528"/>
    </source>
</evidence>
<name>A0ABT8RJN4_9BACT</name>
<gene>
    <name evidence="1" type="ORF">Q0590_35630</name>
</gene>
<feature type="non-terminal residue" evidence="1">
    <location>
        <position position="1"/>
    </location>
</feature>
<protein>
    <submittedName>
        <fullName evidence="1">Uncharacterized protein</fullName>
    </submittedName>
</protein>
<accession>A0ABT8RJN4</accession>
<reference evidence="1" key="1">
    <citation type="submission" date="2023-07" db="EMBL/GenBank/DDBJ databases">
        <title>The genome sequence of Rhodocytophaga aerolata KACC 12507.</title>
        <authorList>
            <person name="Zhang X."/>
        </authorList>
    </citation>
    <scope>NUCLEOTIDE SEQUENCE</scope>
    <source>
        <strain evidence="1">KACC 12507</strain>
    </source>
</reference>
<organism evidence="1 2">
    <name type="scientific">Rhodocytophaga aerolata</name>
    <dbReference type="NCBI Taxonomy" id="455078"/>
    <lineage>
        <taxon>Bacteria</taxon>
        <taxon>Pseudomonadati</taxon>
        <taxon>Bacteroidota</taxon>
        <taxon>Cytophagia</taxon>
        <taxon>Cytophagales</taxon>
        <taxon>Rhodocytophagaceae</taxon>
        <taxon>Rhodocytophaga</taxon>
    </lineage>
</organism>
<dbReference type="Proteomes" id="UP001168528">
    <property type="component" value="Unassembled WGS sequence"/>
</dbReference>